<gene>
    <name evidence="2" type="ORF">GCM10009676_25750</name>
</gene>
<organism evidence="2 3">
    <name type="scientific">Prauserella halophila</name>
    <dbReference type="NCBI Taxonomy" id="185641"/>
    <lineage>
        <taxon>Bacteria</taxon>
        <taxon>Bacillati</taxon>
        <taxon>Actinomycetota</taxon>
        <taxon>Actinomycetes</taxon>
        <taxon>Pseudonocardiales</taxon>
        <taxon>Pseudonocardiaceae</taxon>
        <taxon>Prauserella</taxon>
    </lineage>
</organism>
<feature type="region of interest" description="Disordered" evidence="1">
    <location>
        <begin position="81"/>
        <end position="245"/>
    </location>
</feature>
<accession>A0ABP4GVA2</accession>
<protein>
    <submittedName>
        <fullName evidence="2">Uncharacterized protein</fullName>
    </submittedName>
</protein>
<sequence>MTQPITAVYVREEGDYTVTVTGDGQEFADRAPGIIAARDRADQLIEKIAPKTGDDEDPTVVHLLDGSALEFTSAYMTARLSRAETAEQDESGDTAGAEDVGEADAAAGTGAADTAATDVSTAEAGTADVAEADVAEAGTADVETADVEASGAEDDSTESDTAEADAEIATDDTSADSDTEDAAQAASESVDSTNEDDGAAAQTAPGSGVPRKELTKSPDAAETTAGDDESGDKPYAAATNTAAAS</sequence>
<feature type="compositionally biased region" description="Low complexity" evidence="1">
    <location>
        <begin position="93"/>
        <end position="129"/>
    </location>
</feature>
<name>A0ABP4GVA2_9PSEU</name>
<proteinExistence type="predicted"/>
<feature type="compositionally biased region" description="Acidic residues" evidence="1">
    <location>
        <begin position="143"/>
        <end position="181"/>
    </location>
</feature>
<dbReference type="Proteomes" id="UP001500653">
    <property type="component" value="Unassembled WGS sequence"/>
</dbReference>
<comment type="caution">
    <text evidence="2">The sequence shown here is derived from an EMBL/GenBank/DDBJ whole genome shotgun (WGS) entry which is preliminary data.</text>
</comment>
<evidence type="ECO:0000313" key="2">
    <source>
        <dbReference type="EMBL" id="GAA1239850.1"/>
    </source>
</evidence>
<dbReference type="RefSeq" id="WP_301296480.1">
    <property type="nucleotide sequence ID" value="NZ_BAAALN010000006.1"/>
</dbReference>
<evidence type="ECO:0000256" key="1">
    <source>
        <dbReference type="SAM" id="MobiDB-lite"/>
    </source>
</evidence>
<dbReference type="EMBL" id="BAAALN010000006">
    <property type="protein sequence ID" value="GAA1239850.1"/>
    <property type="molecule type" value="Genomic_DNA"/>
</dbReference>
<feature type="compositionally biased region" description="Low complexity" evidence="1">
    <location>
        <begin position="236"/>
        <end position="245"/>
    </location>
</feature>
<keyword evidence="3" id="KW-1185">Reference proteome</keyword>
<evidence type="ECO:0000313" key="3">
    <source>
        <dbReference type="Proteomes" id="UP001500653"/>
    </source>
</evidence>
<reference evidence="3" key="1">
    <citation type="journal article" date="2019" name="Int. J. Syst. Evol. Microbiol.">
        <title>The Global Catalogue of Microorganisms (GCM) 10K type strain sequencing project: providing services to taxonomists for standard genome sequencing and annotation.</title>
        <authorList>
            <consortium name="The Broad Institute Genomics Platform"/>
            <consortium name="The Broad Institute Genome Sequencing Center for Infectious Disease"/>
            <person name="Wu L."/>
            <person name="Ma J."/>
        </authorList>
    </citation>
    <scope>NUCLEOTIDE SEQUENCE [LARGE SCALE GENOMIC DNA]</scope>
    <source>
        <strain evidence="3">JCM 13023</strain>
    </source>
</reference>